<feature type="region of interest" description="Disordered" evidence="10">
    <location>
        <begin position="32"/>
        <end position="52"/>
    </location>
</feature>
<feature type="region of interest" description="Disordered" evidence="10">
    <location>
        <begin position="295"/>
        <end position="314"/>
    </location>
</feature>
<dbReference type="Proteomes" id="UP000821853">
    <property type="component" value="Chromosome 1"/>
</dbReference>
<evidence type="ECO:0000256" key="5">
    <source>
        <dbReference type="ARBA" id="ARBA00022771"/>
    </source>
</evidence>
<dbReference type="AlphaFoldDB" id="A0A9J6FHR3"/>
<evidence type="ECO:0000256" key="3">
    <source>
        <dbReference type="ARBA" id="ARBA00022692"/>
    </source>
</evidence>
<reference evidence="13 14" key="1">
    <citation type="journal article" date="2020" name="Cell">
        <title>Large-Scale Comparative Analyses of Tick Genomes Elucidate Their Genetic Diversity and Vector Capacities.</title>
        <authorList>
            <consortium name="Tick Genome and Microbiome Consortium (TIGMIC)"/>
            <person name="Jia N."/>
            <person name="Wang J."/>
            <person name="Shi W."/>
            <person name="Du L."/>
            <person name="Sun Y."/>
            <person name="Zhan W."/>
            <person name="Jiang J.F."/>
            <person name="Wang Q."/>
            <person name="Zhang B."/>
            <person name="Ji P."/>
            <person name="Bell-Sakyi L."/>
            <person name="Cui X.M."/>
            <person name="Yuan T.T."/>
            <person name="Jiang B.G."/>
            <person name="Yang W.F."/>
            <person name="Lam T.T."/>
            <person name="Chang Q.C."/>
            <person name="Ding S.J."/>
            <person name="Wang X.J."/>
            <person name="Zhu J.G."/>
            <person name="Ruan X.D."/>
            <person name="Zhao L."/>
            <person name="Wei J.T."/>
            <person name="Ye R.Z."/>
            <person name="Que T.C."/>
            <person name="Du C.H."/>
            <person name="Zhou Y.H."/>
            <person name="Cheng J.X."/>
            <person name="Dai P.F."/>
            <person name="Guo W.B."/>
            <person name="Han X.H."/>
            <person name="Huang E.J."/>
            <person name="Li L.F."/>
            <person name="Wei W."/>
            <person name="Gao Y.C."/>
            <person name="Liu J.Z."/>
            <person name="Shao H.Z."/>
            <person name="Wang X."/>
            <person name="Wang C.C."/>
            <person name="Yang T.C."/>
            <person name="Huo Q.B."/>
            <person name="Li W."/>
            <person name="Chen H.Y."/>
            <person name="Chen S.E."/>
            <person name="Zhou L.G."/>
            <person name="Ni X.B."/>
            <person name="Tian J.H."/>
            <person name="Sheng Y."/>
            <person name="Liu T."/>
            <person name="Pan Y.S."/>
            <person name="Xia L.Y."/>
            <person name="Li J."/>
            <person name="Zhao F."/>
            <person name="Cao W.C."/>
        </authorList>
    </citation>
    <scope>NUCLEOTIDE SEQUENCE [LARGE SCALE GENOMIC DNA]</scope>
    <source>
        <strain evidence="13">HaeL-2018</strain>
    </source>
</reference>
<keyword evidence="6" id="KW-0833">Ubl conjugation pathway</keyword>
<protein>
    <recommendedName>
        <fullName evidence="12">RING-CH-type domain-containing protein</fullName>
    </recommendedName>
</protein>
<dbReference type="InterPro" id="IPR013083">
    <property type="entry name" value="Znf_RING/FYVE/PHD"/>
</dbReference>
<dbReference type="EMBL" id="JABSTR010000001">
    <property type="protein sequence ID" value="KAH9362359.1"/>
    <property type="molecule type" value="Genomic_DNA"/>
</dbReference>
<keyword evidence="14" id="KW-1185">Reference proteome</keyword>
<evidence type="ECO:0000256" key="2">
    <source>
        <dbReference type="ARBA" id="ARBA00022679"/>
    </source>
</evidence>
<feature type="transmembrane region" description="Helical" evidence="11">
    <location>
        <begin position="163"/>
        <end position="189"/>
    </location>
</feature>
<dbReference type="OMA" id="QCEICHY"/>
<evidence type="ECO:0000256" key="11">
    <source>
        <dbReference type="SAM" id="Phobius"/>
    </source>
</evidence>
<keyword evidence="9 11" id="KW-0472">Membrane</keyword>
<organism evidence="13 14">
    <name type="scientific">Haemaphysalis longicornis</name>
    <name type="common">Bush tick</name>
    <dbReference type="NCBI Taxonomy" id="44386"/>
    <lineage>
        <taxon>Eukaryota</taxon>
        <taxon>Metazoa</taxon>
        <taxon>Ecdysozoa</taxon>
        <taxon>Arthropoda</taxon>
        <taxon>Chelicerata</taxon>
        <taxon>Arachnida</taxon>
        <taxon>Acari</taxon>
        <taxon>Parasitiformes</taxon>
        <taxon>Ixodida</taxon>
        <taxon>Ixodoidea</taxon>
        <taxon>Ixodidae</taxon>
        <taxon>Haemaphysalinae</taxon>
        <taxon>Haemaphysalis</taxon>
    </lineage>
</organism>
<evidence type="ECO:0000256" key="9">
    <source>
        <dbReference type="ARBA" id="ARBA00023136"/>
    </source>
</evidence>
<keyword evidence="5" id="KW-0863">Zinc-finger</keyword>
<evidence type="ECO:0000256" key="10">
    <source>
        <dbReference type="SAM" id="MobiDB-lite"/>
    </source>
</evidence>
<dbReference type="OrthoDB" id="6495498at2759"/>
<evidence type="ECO:0000256" key="6">
    <source>
        <dbReference type="ARBA" id="ARBA00022786"/>
    </source>
</evidence>
<keyword evidence="2" id="KW-0808">Transferase</keyword>
<dbReference type="SMART" id="SM00744">
    <property type="entry name" value="RINGv"/>
    <property type="match status" value="1"/>
</dbReference>
<dbReference type="PROSITE" id="PS51292">
    <property type="entry name" value="ZF_RING_CH"/>
    <property type="match status" value="1"/>
</dbReference>
<keyword evidence="4" id="KW-0479">Metal-binding</keyword>
<dbReference type="Gene3D" id="3.30.40.10">
    <property type="entry name" value="Zinc/RING finger domain, C3HC4 (zinc finger)"/>
    <property type="match status" value="1"/>
</dbReference>
<dbReference type="VEuPathDB" id="VectorBase:HLOH_044275"/>
<evidence type="ECO:0000259" key="12">
    <source>
        <dbReference type="PROSITE" id="PS51292"/>
    </source>
</evidence>
<feature type="transmembrane region" description="Helical" evidence="11">
    <location>
        <begin position="201"/>
        <end position="222"/>
    </location>
</feature>
<comment type="subcellular location">
    <subcellularLocation>
        <location evidence="1">Membrane</location>
        <topology evidence="1">Multi-pass membrane protein</topology>
    </subcellularLocation>
</comment>
<dbReference type="PANTHER" id="PTHR46065:SF3">
    <property type="entry name" value="FI20425P1"/>
    <property type="match status" value="1"/>
</dbReference>
<sequence>MPCGAHIEDVEGNETSAVGHAPCKALLQSTPISTRRSGIDRQPPRSPRSFLPNMLHVHVPSAPSGTAEEAVPASPLLSVGAANVTASSGPMCRICHEGDHESPLLSICRCSGTMGLVHLLCLEQWLGASGSDTCELCHYRFQVELRPRRFGEWLRTSNVRRCFLGDVVCFGLLSPLAFLCGVLCLHGAAQQVLLRRLWESLALTALAFLLFAVYSAWTILTFRYHYHNWTKWRTANPCVKVVDAPRRLGLAENDGECFGFKDCESTVPPTAPLPTWVETTSLTLALDVDSRFDISSPNTGGTDSPPWEYLSSRL</sequence>
<dbReference type="PANTHER" id="PTHR46065">
    <property type="entry name" value="E3 UBIQUITIN-PROTEIN LIGASE MARCH 2/3 FAMILY MEMBER"/>
    <property type="match status" value="1"/>
</dbReference>
<dbReference type="GO" id="GO:0016567">
    <property type="term" value="P:protein ubiquitination"/>
    <property type="evidence" value="ECO:0007669"/>
    <property type="project" value="TreeGrafter"/>
</dbReference>
<evidence type="ECO:0000256" key="1">
    <source>
        <dbReference type="ARBA" id="ARBA00004141"/>
    </source>
</evidence>
<gene>
    <name evidence="13" type="ORF">HPB48_018011</name>
</gene>
<dbReference type="GO" id="GO:0008270">
    <property type="term" value="F:zinc ion binding"/>
    <property type="evidence" value="ECO:0007669"/>
    <property type="project" value="UniProtKB-KW"/>
</dbReference>
<keyword evidence="8 11" id="KW-1133">Transmembrane helix</keyword>
<accession>A0A9J6FHR3</accession>
<name>A0A9J6FHR3_HAELO</name>
<comment type="caution">
    <text evidence="13">The sequence shown here is derived from an EMBL/GenBank/DDBJ whole genome shotgun (WGS) entry which is preliminary data.</text>
</comment>
<evidence type="ECO:0000256" key="8">
    <source>
        <dbReference type="ARBA" id="ARBA00022989"/>
    </source>
</evidence>
<proteinExistence type="predicted"/>
<evidence type="ECO:0000256" key="4">
    <source>
        <dbReference type="ARBA" id="ARBA00022723"/>
    </source>
</evidence>
<evidence type="ECO:0000256" key="7">
    <source>
        <dbReference type="ARBA" id="ARBA00022833"/>
    </source>
</evidence>
<keyword evidence="3 11" id="KW-0812">Transmembrane</keyword>
<dbReference type="InterPro" id="IPR011016">
    <property type="entry name" value="Znf_RING-CH"/>
</dbReference>
<feature type="domain" description="RING-CH-type" evidence="12">
    <location>
        <begin position="84"/>
        <end position="144"/>
    </location>
</feature>
<dbReference type="GO" id="GO:0016020">
    <property type="term" value="C:membrane"/>
    <property type="evidence" value="ECO:0007669"/>
    <property type="project" value="UniProtKB-SubCell"/>
</dbReference>
<dbReference type="GO" id="GO:0004842">
    <property type="term" value="F:ubiquitin-protein transferase activity"/>
    <property type="evidence" value="ECO:0007669"/>
    <property type="project" value="TreeGrafter"/>
</dbReference>
<dbReference type="Pfam" id="PF12906">
    <property type="entry name" value="RINGv"/>
    <property type="match status" value="1"/>
</dbReference>
<evidence type="ECO:0000313" key="14">
    <source>
        <dbReference type="Proteomes" id="UP000821853"/>
    </source>
</evidence>
<evidence type="ECO:0000313" key="13">
    <source>
        <dbReference type="EMBL" id="KAH9362359.1"/>
    </source>
</evidence>
<dbReference type="SUPFAM" id="SSF57850">
    <property type="entry name" value="RING/U-box"/>
    <property type="match status" value="1"/>
</dbReference>
<keyword evidence="7" id="KW-0862">Zinc</keyword>